<dbReference type="Proteomes" id="UP000053825">
    <property type="component" value="Unassembled WGS sequence"/>
</dbReference>
<gene>
    <name evidence="1" type="ORF">WH47_10198</name>
</gene>
<accession>A0A0L7R4P1</accession>
<organism evidence="1 2">
    <name type="scientific">Habropoda laboriosa</name>
    <dbReference type="NCBI Taxonomy" id="597456"/>
    <lineage>
        <taxon>Eukaryota</taxon>
        <taxon>Metazoa</taxon>
        <taxon>Ecdysozoa</taxon>
        <taxon>Arthropoda</taxon>
        <taxon>Hexapoda</taxon>
        <taxon>Insecta</taxon>
        <taxon>Pterygota</taxon>
        <taxon>Neoptera</taxon>
        <taxon>Endopterygota</taxon>
        <taxon>Hymenoptera</taxon>
        <taxon>Apocrita</taxon>
        <taxon>Aculeata</taxon>
        <taxon>Apoidea</taxon>
        <taxon>Anthophila</taxon>
        <taxon>Apidae</taxon>
        <taxon>Habropoda</taxon>
    </lineage>
</organism>
<name>A0A0L7R4P1_9HYME</name>
<keyword evidence="2" id="KW-1185">Reference proteome</keyword>
<dbReference type="Gene3D" id="3.30.420.10">
    <property type="entry name" value="Ribonuclease H-like superfamily/Ribonuclease H"/>
    <property type="match status" value="1"/>
</dbReference>
<proteinExistence type="predicted"/>
<evidence type="ECO:0008006" key="3">
    <source>
        <dbReference type="Google" id="ProtNLM"/>
    </source>
</evidence>
<protein>
    <recommendedName>
        <fullName evidence="3">Histone-lysine N-methyltransferase SETMAR</fullName>
    </recommendedName>
</protein>
<sequence length="57" mass="6826">KSLVFGKRGIIFLQDNVRLFVAITIQRKLRELIWKVLYHAPYSLDLPLTDYHLFRPL</sequence>
<reference evidence="1 2" key="1">
    <citation type="submission" date="2015-07" db="EMBL/GenBank/DDBJ databases">
        <title>The genome of Habropoda laboriosa.</title>
        <authorList>
            <person name="Pan H."/>
            <person name="Kapheim K."/>
        </authorList>
    </citation>
    <scope>NUCLEOTIDE SEQUENCE [LARGE SCALE GENOMIC DNA]</scope>
    <source>
        <strain evidence="1">0110345459</strain>
    </source>
</reference>
<dbReference type="InterPro" id="IPR036397">
    <property type="entry name" value="RNaseH_sf"/>
</dbReference>
<evidence type="ECO:0000313" key="1">
    <source>
        <dbReference type="EMBL" id="KOC65736.1"/>
    </source>
</evidence>
<dbReference type="PANTHER" id="PTHR46060:SF3">
    <property type="entry name" value="PROTEIN GVQW3"/>
    <property type="match status" value="1"/>
</dbReference>
<dbReference type="InterPro" id="IPR052709">
    <property type="entry name" value="Transposase-MT_Hybrid"/>
</dbReference>
<dbReference type="AlphaFoldDB" id="A0A0L7R4P1"/>
<evidence type="ECO:0000313" key="2">
    <source>
        <dbReference type="Proteomes" id="UP000053825"/>
    </source>
</evidence>
<feature type="non-terminal residue" evidence="1">
    <location>
        <position position="1"/>
    </location>
</feature>
<dbReference type="GO" id="GO:0003676">
    <property type="term" value="F:nucleic acid binding"/>
    <property type="evidence" value="ECO:0007669"/>
    <property type="project" value="InterPro"/>
</dbReference>
<dbReference type="PANTHER" id="PTHR46060">
    <property type="entry name" value="MARINER MOS1 TRANSPOSASE-LIKE PROTEIN"/>
    <property type="match status" value="1"/>
</dbReference>
<dbReference type="EMBL" id="KQ414657">
    <property type="protein sequence ID" value="KOC65736.1"/>
    <property type="molecule type" value="Genomic_DNA"/>
</dbReference>